<dbReference type="SMART" id="SM00717">
    <property type="entry name" value="SANT"/>
    <property type="match status" value="2"/>
</dbReference>
<evidence type="ECO:0000313" key="6">
    <source>
        <dbReference type="Ensembl" id="ENSEBUP00000006503.1"/>
    </source>
</evidence>
<evidence type="ECO:0000313" key="7">
    <source>
        <dbReference type="Proteomes" id="UP000694388"/>
    </source>
</evidence>
<dbReference type="GO" id="GO:0000978">
    <property type="term" value="F:RNA polymerase II cis-regulatory region sequence-specific DNA binding"/>
    <property type="evidence" value="ECO:0007669"/>
    <property type="project" value="TreeGrafter"/>
</dbReference>
<organism evidence="6 7">
    <name type="scientific">Eptatretus burgeri</name>
    <name type="common">Inshore hagfish</name>
    <dbReference type="NCBI Taxonomy" id="7764"/>
    <lineage>
        <taxon>Eukaryota</taxon>
        <taxon>Metazoa</taxon>
        <taxon>Chordata</taxon>
        <taxon>Craniata</taxon>
        <taxon>Vertebrata</taxon>
        <taxon>Cyclostomata</taxon>
        <taxon>Myxini</taxon>
        <taxon>Myxiniformes</taxon>
        <taxon>Myxinidae</taxon>
        <taxon>Eptatretinae</taxon>
        <taxon>Eptatretus</taxon>
    </lineage>
</organism>
<keyword evidence="7" id="KW-1185">Reference proteome</keyword>
<reference evidence="6" key="1">
    <citation type="submission" date="2025-05" db="UniProtKB">
        <authorList>
            <consortium name="Ensembl"/>
        </authorList>
    </citation>
    <scope>IDENTIFICATION</scope>
</reference>
<evidence type="ECO:0000259" key="5">
    <source>
        <dbReference type="PROSITE" id="PS51294"/>
    </source>
</evidence>
<dbReference type="OMA" id="METRIGK"/>
<feature type="domain" description="Myb-like" evidence="4">
    <location>
        <begin position="90"/>
        <end position="131"/>
    </location>
</feature>
<dbReference type="AlphaFoldDB" id="A0A8C4NGX9"/>
<dbReference type="Ensembl" id="ENSEBUT00000006924.1">
    <property type="protein sequence ID" value="ENSEBUP00000006468.1"/>
    <property type="gene ID" value="ENSEBUG00000004279.1"/>
</dbReference>
<dbReference type="GO" id="GO:0005634">
    <property type="term" value="C:nucleus"/>
    <property type="evidence" value="ECO:0007669"/>
    <property type="project" value="TreeGrafter"/>
</dbReference>
<dbReference type="PANTHER" id="PTHR45614">
    <property type="entry name" value="MYB PROTEIN-RELATED"/>
    <property type="match status" value="1"/>
</dbReference>
<proteinExistence type="predicted"/>
<feature type="domain" description="HTH myb-type" evidence="5">
    <location>
        <begin position="94"/>
        <end position="131"/>
    </location>
</feature>
<dbReference type="GO" id="GO:0000981">
    <property type="term" value="F:DNA-binding transcription factor activity, RNA polymerase II-specific"/>
    <property type="evidence" value="ECO:0007669"/>
    <property type="project" value="TreeGrafter"/>
</dbReference>
<evidence type="ECO:0000259" key="4">
    <source>
        <dbReference type="PROSITE" id="PS50090"/>
    </source>
</evidence>
<name>A0A8C4NGX9_EPTBU</name>
<dbReference type="Ensembl" id="ENSEBUT00000006959.1">
    <property type="protein sequence ID" value="ENSEBUP00000006503.1"/>
    <property type="gene ID" value="ENSEBUG00000004279.1"/>
</dbReference>
<dbReference type="Ensembl" id="ENSEBUT00000006937.1">
    <property type="protein sequence ID" value="ENSEBUP00000006481.1"/>
    <property type="gene ID" value="ENSEBUG00000004279.1"/>
</dbReference>
<evidence type="ECO:0000256" key="2">
    <source>
        <dbReference type="ARBA" id="ARBA00023125"/>
    </source>
</evidence>
<keyword evidence="2" id="KW-0238">DNA-binding</keyword>
<feature type="domain" description="HTH myb-type" evidence="5">
    <location>
        <begin position="44"/>
        <end position="93"/>
    </location>
</feature>
<dbReference type="CDD" id="cd00167">
    <property type="entry name" value="SANT"/>
    <property type="match status" value="2"/>
</dbReference>
<dbReference type="InterPro" id="IPR017930">
    <property type="entry name" value="Myb_dom"/>
</dbReference>
<dbReference type="PROSITE" id="PS51294">
    <property type="entry name" value="HTH_MYB"/>
    <property type="match status" value="2"/>
</dbReference>
<dbReference type="InterPro" id="IPR001005">
    <property type="entry name" value="SANT/Myb"/>
</dbReference>
<dbReference type="Ensembl" id="ENSEBUT00000006955.1">
    <property type="protein sequence ID" value="ENSEBUP00000006499.1"/>
    <property type="gene ID" value="ENSEBUG00000004279.1"/>
</dbReference>
<dbReference type="GeneTree" id="ENSGT00940000170603"/>
<feature type="compositionally biased region" description="Basic and acidic residues" evidence="3">
    <location>
        <begin position="1"/>
        <end position="16"/>
    </location>
</feature>
<dbReference type="FunFam" id="1.10.10.60:FF:000010">
    <property type="entry name" value="Transcriptional activator Myb isoform A"/>
    <property type="match status" value="1"/>
</dbReference>
<dbReference type="InterPro" id="IPR050560">
    <property type="entry name" value="MYB_TF"/>
</dbReference>
<dbReference type="Pfam" id="PF13921">
    <property type="entry name" value="Myb_DNA-bind_6"/>
    <property type="match status" value="1"/>
</dbReference>
<sequence>MEDQERSILRMKDGRENGTNTEQKNTKKCQSCCKKVTKRRATARHWTKKEDAKLLELVEEYGTRKWKLVATALGSRQAKQCRERWLNQLNPSINKGVWSQQEERIIFKAQQHLGNCWSQISKLLPGRWNNA</sequence>
<accession>A0A8C4NGX9</accession>
<feature type="region of interest" description="Disordered" evidence="3">
    <location>
        <begin position="1"/>
        <end position="26"/>
    </location>
</feature>
<dbReference type="SUPFAM" id="SSF46689">
    <property type="entry name" value="Homeodomain-like"/>
    <property type="match status" value="1"/>
</dbReference>
<protein>
    <submittedName>
        <fullName evidence="6">Uncharacterized protein</fullName>
    </submittedName>
</protein>
<dbReference type="PROSITE" id="PS50090">
    <property type="entry name" value="MYB_LIKE"/>
    <property type="match status" value="2"/>
</dbReference>
<dbReference type="Proteomes" id="UP000694388">
    <property type="component" value="Unplaced"/>
</dbReference>
<evidence type="ECO:0000256" key="1">
    <source>
        <dbReference type="ARBA" id="ARBA00022737"/>
    </source>
</evidence>
<dbReference type="Gene3D" id="1.10.10.60">
    <property type="entry name" value="Homeodomain-like"/>
    <property type="match status" value="2"/>
</dbReference>
<dbReference type="PANTHER" id="PTHR45614:SF25">
    <property type="entry name" value="MYB PROTEIN"/>
    <property type="match status" value="1"/>
</dbReference>
<evidence type="ECO:0000256" key="3">
    <source>
        <dbReference type="SAM" id="MobiDB-lite"/>
    </source>
</evidence>
<feature type="domain" description="Myb-like" evidence="4">
    <location>
        <begin position="38"/>
        <end position="89"/>
    </location>
</feature>
<dbReference type="InterPro" id="IPR009057">
    <property type="entry name" value="Homeodomain-like_sf"/>
</dbReference>
<keyword evidence="1" id="KW-0677">Repeat</keyword>